<accession>A0ABT3ZPN9</accession>
<name>A0ABT3ZPN9_9BURK</name>
<reference evidence="2" key="1">
    <citation type="submission" date="2022-11" db="EMBL/GenBank/DDBJ databases">
        <title>Robbsia betulipollinis sp. nov., isolated from pollen of birch (Betula pendula).</title>
        <authorList>
            <person name="Shi H."/>
            <person name="Ambika Manirajan B."/>
            <person name="Ratering S."/>
            <person name="Geissler-Plaum R."/>
            <person name="Schnell S."/>
        </authorList>
    </citation>
    <scope>NUCLEOTIDE SEQUENCE</scope>
    <source>
        <strain evidence="2">Bb-Pol-6</strain>
    </source>
</reference>
<dbReference type="InterPro" id="IPR029058">
    <property type="entry name" value="AB_hydrolase_fold"/>
</dbReference>
<dbReference type="RefSeq" id="WP_267848257.1">
    <property type="nucleotide sequence ID" value="NZ_JAPMXC010000003.1"/>
</dbReference>
<comment type="caution">
    <text evidence="2">The sequence shown here is derived from an EMBL/GenBank/DDBJ whole genome shotgun (WGS) entry which is preliminary data.</text>
</comment>
<dbReference type="Proteomes" id="UP001082899">
    <property type="component" value="Unassembled WGS sequence"/>
</dbReference>
<evidence type="ECO:0000313" key="3">
    <source>
        <dbReference type="Proteomes" id="UP001082899"/>
    </source>
</evidence>
<organism evidence="2 3">
    <name type="scientific">Robbsia betulipollinis</name>
    <dbReference type="NCBI Taxonomy" id="2981849"/>
    <lineage>
        <taxon>Bacteria</taxon>
        <taxon>Pseudomonadati</taxon>
        <taxon>Pseudomonadota</taxon>
        <taxon>Betaproteobacteria</taxon>
        <taxon>Burkholderiales</taxon>
        <taxon>Burkholderiaceae</taxon>
        <taxon>Robbsia</taxon>
    </lineage>
</organism>
<keyword evidence="3" id="KW-1185">Reference proteome</keyword>
<evidence type="ECO:0000313" key="2">
    <source>
        <dbReference type="EMBL" id="MCY0388372.1"/>
    </source>
</evidence>
<dbReference type="SUPFAM" id="SSF53474">
    <property type="entry name" value="alpha/beta-Hydrolases"/>
    <property type="match status" value="1"/>
</dbReference>
<protein>
    <submittedName>
        <fullName evidence="2">Uncharacterized protein</fullName>
    </submittedName>
</protein>
<dbReference type="EMBL" id="JAPMXC010000003">
    <property type="protein sequence ID" value="MCY0388372.1"/>
    <property type="molecule type" value="Genomic_DNA"/>
</dbReference>
<evidence type="ECO:0000256" key="1">
    <source>
        <dbReference type="SAM" id="MobiDB-lite"/>
    </source>
</evidence>
<feature type="region of interest" description="Disordered" evidence="1">
    <location>
        <begin position="176"/>
        <end position="196"/>
    </location>
</feature>
<gene>
    <name evidence="2" type="ORF">OVY01_14230</name>
</gene>
<sequence>MTVLTLFFCGTGFGSADFYRATYPQGELVATLARNMAGTEYVDWFIVDGPGSGNSQAAEKFVEPINSLGESLGKPFGYGMEASAEHAIQMIRGVATWSPALHPLRNEQLNPGLIRRQQFREDQDARQQVFGQWTAAATAQPGHVMATPASTVVKLKNRSISIPHEKDFNRITRKGATRRKGHVAPNRTPITSPTPFRPTAQQLIMQRIAMARRSRPITAINVVGWSRGAVTAHRFANKLHAAADLRHIPLRIIAVDPVAGFFNYTDKRDTTLPENVVEYICFYACTEKKWWLKPMKPVPYANMRTTFYPVPGGHATIVGKPDVGGEFALKNARLANWSASENAYRLSPALLVRRLTERYLIAWGTKLSQHLPNDDAALLGDYDLMIKSRGKFRKDAPPGALPSSKRTIGVKGLPNKNMSLYAALREEMDTIFINDHHRRLFEKFHPPGTVNFTNKTSPLAPHTYDWLYEYATT</sequence>
<proteinExistence type="predicted"/>